<comment type="caution">
    <text evidence="2">The sequence shown here is derived from an EMBL/GenBank/DDBJ whole genome shotgun (WGS) entry which is preliminary data.</text>
</comment>
<feature type="transmembrane region" description="Helical" evidence="1">
    <location>
        <begin position="29"/>
        <end position="48"/>
    </location>
</feature>
<feature type="transmembrane region" description="Helical" evidence="1">
    <location>
        <begin position="167"/>
        <end position="189"/>
    </location>
</feature>
<name>A0A0F9IDX6_9ZZZZ</name>
<evidence type="ECO:0008006" key="3">
    <source>
        <dbReference type="Google" id="ProtNLM"/>
    </source>
</evidence>
<keyword evidence="1" id="KW-1133">Transmembrane helix</keyword>
<dbReference type="EMBL" id="LAZR01012629">
    <property type="protein sequence ID" value="KKM25836.1"/>
    <property type="molecule type" value="Genomic_DNA"/>
</dbReference>
<evidence type="ECO:0000313" key="2">
    <source>
        <dbReference type="EMBL" id="KKM25836.1"/>
    </source>
</evidence>
<feature type="transmembrane region" description="Helical" evidence="1">
    <location>
        <begin position="60"/>
        <end position="80"/>
    </location>
</feature>
<keyword evidence="1" id="KW-0472">Membrane</keyword>
<evidence type="ECO:0000256" key="1">
    <source>
        <dbReference type="SAM" id="Phobius"/>
    </source>
</evidence>
<reference evidence="2" key="1">
    <citation type="journal article" date="2015" name="Nature">
        <title>Complex archaea that bridge the gap between prokaryotes and eukaryotes.</title>
        <authorList>
            <person name="Spang A."/>
            <person name="Saw J.H."/>
            <person name="Jorgensen S.L."/>
            <person name="Zaremba-Niedzwiedzka K."/>
            <person name="Martijn J."/>
            <person name="Lind A.E."/>
            <person name="van Eijk R."/>
            <person name="Schleper C."/>
            <person name="Guy L."/>
            <person name="Ettema T.J."/>
        </authorList>
    </citation>
    <scope>NUCLEOTIDE SEQUENCE</scope>
</reference>
<accession>A0A0F9IDX6</accession>
<keyword evidence="1" id="KW-0812">Transmembrane</keyword>
<feature type="transmembrane region" description="Helical" evidence="1">
    <location>
        <begin position="132"/>
        <end position="155"/>
    </location>
</feature>
<proteinExistence type="predicted"/>
<gene>
    <name evidence="2" type="ORF">LCGC14_1590970</name>
</gene>
<sequence length="197" mass="22709">MDSNEEFLKSDFEQYHEWMRHYDKSFSSMINFLYSGYAAVITASYVIVSKYPKAYDAKLGATLLLSFAALLTPVFIYWLMKKRKYFVDTARWVNRIRSAFLKQAPLGIDKPAAKWETPEYPPYFNSTSTQIIFLYFTAFCGAALNSISAVSAVITGGFIKSFADVPIWIYLICLFVFSAIYIVWIRCYLMGLEKAHE</sequence>
<protein>
    <recommendedName>
        <fullName evidence="3">MotA/TolQ/ExbB proton channel domain-containing protein</fullName>
    </recommendedName>
</protein>
<dbReference type="AlphaFoldDB" id="A0A0F9IDX6"/>
<organism evidence="2">
    <name type="scientific">marine sediment metagenome</name>
    <dbReference type="NCBI Taxonomy" id="412755"/>
    <lineage>
        <taxon>unclassified sequences</taxon>
        <taxon>metagenomes</taxon>
        <taxon>ecological metagenomes</taxon>
    </lineage>
</organism>